<dbReference type="Proteomes" id="UP001075354">
    <property type="component" value="Chromosome 5"/>
</dbReference>
<dbReference type="AlphaFoldDB" id="A0AAV7XUB2"/>
<protein>
    <recommendedName>
        <fullName evidence="1">Cytosolic endo-beta-N-acetylglucosaminidase TIM barrel domain-containing protein</fullName>
    </recommendedName>
</protein>
<dbReference type="Pfam" id="PF03644">
    <property type="entry name" value="Glyco_hydro_85"/>
    <property type="match status" value="1"/>
</dbReference>
<evidence type="ECO:0000313" key="3">
    <source>
        <dbReference type="Proteomes" id="UP001075354"/>
    </source>
</evidence>
<dbReference type="PANTHER" id="PTHR13246">
    <property type="entry name" value="ENDO BETA N-ACETYLGLUCOSAMINIDASE"/>
    <property type="match status" value="1"/>
</dbReference>
<name>A0AAV7XUB2_9NEOP</name>
<comment type="caution">
    <text evidence="2">The sequence shown here is derived from an EMBL/GenBank/DDBJ whole genome shotgun (WGS) entry which is preliminary data.</text>
</comment>
<gene>
    <name evidence="2" type="ORF">ONE63_007456</name>
</gene>
<dbReference type="CDD" id="cd06547">
    <property type="entry name" value="GH85_ENGase"/>
    <property type="match status" value="1"/>
</dbReference>
<evidence type="ECO:0000313" key="2">
    <source>
        <dbReference type="EMBL" id="KAJ1527483.1"/>
    </source>
</evidence>
<sequence>MAQTVEASDAVFVGELGNEAETLTMDGSLCSDLSSLGLVEPREFRGGDGVSCSPMSTLDQVWQWRRESWAALVTGLTPRSALVVPGNRVQCIEGVQPRIHRDSVPKTLFCHDLKGGYLQDKYVNGSQIYDEYRFFHWAGIDAFIYFSHQLLTVPPVSWINSGHLHGVPVLGTLITEGSEGARTWDQIFTDLPTVVRFADTLAAICRYYRFDGYLLNVENEIRKEHVPLLLRFVTELKGSLIRMGLKQAQVIWYDSVTCKGKLIWQNELNDRNRCFFDACDGIFLNYTWNKSHLERSMKMAGTRCLDVYVGVDVFGRNCFGGGGFDSDKAVSVIRSVGLSVALFAASWTHECLDKRNFTHLEYLFWQKLWPYLYLHGPTRLPFSTTFCQGYGLNIFKNGKVHSAGPWYNLRLQQYQPCTASALEQLRVYGAHVRNRDSSRAEAQPIPSNEVVAGSGPACAVDEDNFSVSVQAGQGFVPHTIEDAFYGGGSLKIGGPGHTSMKRMLVCGFRSSGVLVISTATKISAPSSTIHPCLNITVMVQDRDGSYLKHVLLGAEQGGEEAYENECAVRLHRPLMHGELGQVRSAAIDRCTQKQLSMEAFNGWNVRHFSVEVFGVVLEIGAEVNHPDEAVYLGWLALSSLDGY</sequence>
<feature type="domain" description="Cytosolic endo-beta-N-acetylglucosaminidase TIM barrel" evidence="1">
    <location>
        <begin position="118"/>
        <end position="393"/>
    </location>
</feature>
<dbReference type="InterPro" id="IPR032979">
    <property type="entry name" value="ENGase"/>
</dbReference>
<proteinExistence type="predicted"/>
<dbReference type="InterPro" id="IPR005201">
    <property type="entry name" value="TIM_ENGase"/>
</dbReference>
<dbReference type="Gene3D" id="2.60.120.260">
    <property type="entry name" value="Galactose-binding domain-like"/>
    <property type="match status" value="1"/>
</dbReference>
<keyword evidence="3" id="KW-1185">Reference proteome</keyword>
<dbReference type="Gene3D" id="3.20.20.80">
    <property type="entry name" value="Glycosidases"/>
    <property type="match status" value="1"/>
</dbReference>
<reference evidence="2" key="1">
    <citation type="submission" date="2022-12" db="EMBL/GenBank/DDBJ databases">
        <title>Chromosome-level genome assembly of the bean flower thrips Megalurothrips usitatus.</title>
        <authorList>
            <person name="Ma L."/>
            <person name="Liu Q."/>
            <person name="Li H."/>
            <person name="Cai W."/>
        </authorList>
    </citation>
    <scope>NUCLEOTIDE SEQUENCE</scope>
    <source>
        <strain evidence="2">Cailab_2022a</strain>
    </source>
</reference>
<dbReference type="PANTHER" id="PTHR13246:SF1">
    <property type="entry name" value="CYTOSOLIC ENDO-BETA-N-ACETYLGLUCOSAMINIDASE"/>
    <property type="match status" value="1"/>
</dbReference>
<accession>A0AAV7XUB2</accession>
<dbReference type="GO" id="GO:0033925">
    <property type="term" value="F:mannosyl-glycoprotein endo-beta-N-acetylglucosaminidase activity"/>
    <property type="evidence" value="ECO:0007669"/>
    <property type="project" value="UniProtKB-EC"/>
</dbReference>
<organism evidence="2 3">
    <name type="scientific">Megalurothrips usitatus</name>
    <name type="common">bean blossom thrips</name>
    <dbReference type="NCBI Taxonomy" id="439358"/>
    <lineage>
        <taxon>Eukaryota</taxon>
        <taxon>Metazoa</taxon>
        <taxon>Ecdysozoa</taxon>
        <taxon>Arthropoda</taxon>
        <taxon>Hexapoda</taxon>
        <taxon>Insecta</taxon>
        <taxon>Pterygota</taxon>
        <taxon>Neoptera</taxon>
        <taxon>Paraneoptera</taxon>
        <taxon>Thysanoptera</taxon>
        <taxon>Terebrantia</taxon>
        <taxon>Thripoidea</taxon>
        <taxon>Thripidae</taxon>
        <taxon>Megalurothrips</taxon>
    </lineage>
</organism>
<evidence type="ECO:0000259" key="1">
    <source>
        <dbReference type="Pfam" id="PF03644"/>
    </source>
</evidence>
<dbReference type="GO" id="GO:0005829">
    <property type="term" value="C:cytosol"/>
    <property type="evidence" value="ECO:0007669"/>
    <property type="project" value="UniProtKB-SubCell"/>
</dbReference>
<dbReference type="EMBL" id="JAPTSV010000005">
    <property type="protein sequence ID" value="KAJ1527483.1"/>
    <property type="molecule type" value="Genomic_DNA"/>
</dbReference>